<sequence length="205" mass="23119">MTEKLLRTRPLPPEAHTGRPWRIHEIAPDFRLEDVWALPTPGGPDDLPRLVRLMTDRDDDREFPLPYRVLFAIRWWLGSLLGLDDEDDGLGERVPSIRDRLPADLRDTTGPGFTNVPFDAVYLTEDEYVAEIANRTVHGLMHVGWVADDAADGGYCAQMAVLVKPNGVLGEAYLTFIKPFRYLVVYPALLRTIAKIWARGNEVAA</sequence>
<keyword evidence="2" id="KW-1185">Reference proteome</keyword>
<name>A0A5B1M9U0_9ACTN</name>
<dbReference type="Proteomes" id="UP000324351">
    <property type="component" value="Unassembled WGS sequence"/>
</dbReference>
<organism evidence="1 2">
    <name type="scientific">Nocardioides antri</name>
    <dbReference type="NCBI Taxonomy" id="2607659"/>
    <lineage>
        <taxon>Bacteria</taxon>
        <taxon>Bacillati</taxon>
        <taxon>Actinomycetota</taxon>
        <taxon>Actinomycetes</taxon>
        <taxon>Propionibacteriales</taxon>
        <taxon>Nocardioidaceae</taxon>
        <taxon>Nocardioides</taxon>
    </lineage>
</organism>
<accession>A0A5B1M9U0</accession>
<reference evidence="1 2" key="1">
    <citation type="submission" date="2019-09" db="EMBL/GenBank/DDBJ databases">
        <title>Nocardioides panacisoli sp. nov., isolated from the soil of a ginseng field.</title>
        <authorList>
            <person name="Cho C."/>
        </authorList>
    </citation>
    <scope>NUCLEOTIDE SEQUENCE [LARGE SCALE GENOMIC DNA]</scope>
    <source>
        <strain evidence="1 2">BN140041</strain>
    </source>
</reference>
<gene>
    <name evidence="1" type="ORF">F0U47_03225</name>
</gene>
<evidence type="ECO:0000313" key="1">
    <source>
        <dbReference type="EMBL" id="KAA1429216.1"/>
    </source>
</evidence>
<protein>
    <submittedName>
        <fullName evidence="1">DUF2867 domain-containing protein</fullName>
    </submittedName>
</protein>
<dbReference type="RefSeq" id="WP_149748838.1">
    <property type="nucleotide sequence ID" value="NZ_VUJW01000001.1"/>
</dbReference>
<dbReference type="Pfam" id="PF11066">
    <property type="entry name" value="DUF2867"/>
    <property type="match status" value="1"/>
</dbReference>
<comment type="caution">
    <text evidence="1">The sequence shown here is derived from an EMBL/GenBank/DDBJ whole genome shotgun (WGS) entry which is preliminary data.</text>
</comment>
<proteinExistence type="predicted"/>
<dbReference type="EMBL" id="VUJW01000001">
    <property type="protein sequence ID" value="KAA1429216.1"/>
    <property type="molecule type" value="Genomic_DNA"/>
</dbReference>
<evidence type="ECO:0000313" key="2">
    <source>
        <dbReference type="Proteomes" id="UP000324351"/>
    </source>
</evidence>
<dbReference type="InterPro" id="IPR021295">
    <property type="entry name" value="DUF2867"/>
</dbReference>
<reference evidence="1 2" key="2">
    <citation type="submission" date="2019-09" db="EMBL/GenBank/DDBJ databases">
        <authorList>
            <person name="Jin C."/>
        </authorList>
    </citation>
    <scope>NUCLEOTIDE SEQUENCE [LARGE SCALE GENOMIC DNA]</scope>
    <source>
        <strain evidence="1 2">BN140041</strain>
    </source>
</reference>
<dbReference type="AlphaFoldDB" id="A0A5B1M9U0"/>